<dbReference type="PANTHER" id="PTHR24292">
    <property type="entry name" value="CYTOCHROME P450"/>
    <property type="match status" value="1"/>
</dbReference>
<name>A0A834MEN9_RHYFE</name>
<keyword evidence="9" id="KW-0492">Microsome</keyword>
<organism evidence="16 17">
    <name type="scientific">Rhynchophorus ferrugineus</name>
    <name type="common">Red palm weevil</name>
    <name type="synonym">Curculio ferrugineus</name>
    <dbReference type="NCBI Taxonomy" id="354439"/>
    <lineage>
        <taxon>Eukaryota</taxon>
        <taxon>Metazoa</taxon>
        <taxon>Ecdysozoa</taxon>
        <taxon>Arthropoda</taxon>
        <taxon>Hexapoda</taxon>
        <taxon>Insecta</taxon>
        <taxon>Pterygota</taxon>
        <taxon>Neoptera</taxon>
        <taxon>Endopterygota</taxon>
        <taxon>Coleoptera</taxon>
        <taxon>Polyphaga</taxon>
        <taxon>Cucujiformia</taxon>
        <taxon>Curculionidae</taxon>
        <taxon>Dryophthorinae</taxon>
        <taxon>Rhynchophorus</taxon>
    </lineage>
</organism>
<accession>A0A834MEN9</accession>
<keyword evidence="12 15" id="KW-0503">Monooxygenase</keyword>
<comment type="cofactor">
    <cofactor evidence="1 14">
        <name>heme</name>
        <dbReference type="ChEBI" id="CHEBI:30413"/>
    </cofactor>
</comment>
<evidence type="ECO:0000256" key="10">
    <source>
        <dbReference type="ARBA" id="ARBA00023002"/>
    </source>
</evidence>
<dbReference type="InterPro" id="IPR017972">
    <property type="entry name" value="Cyt_P450_CS"/>
</dbReference>
<proteinExistence type="inferred from homology"/>
<dbReference type="Proteomes" id="UP000625711">
    <property type="component" value="Unassembled WGS sequence"/>
</dbReference>
<keyword evidence="6 14" id="KW-0349">Heme</keyword>
<evidence type="ECO:0000256" key="9">
    <source>
        <dbReference type="ARBA" id="ARBA00022848"/>
    </source>
</evidence>
<evidence type="ECO:0000256" key="15">
    <source>
        <dbReference type="RuleBase" id="RU000461"/>
    </source>
</evidence>
<comment type="subcellular location">
    <subcellularLocation>
        <location evidence="4">Endoplasmic reticulum membrane</location>
        <topology evidence="4">Peripheral membrane protein</topology>
    </subcellularLocation>
    <subcellularLocation>
        <location evidence="3">Microsome membrane</location>
        <topology evidence="3">Peripheral membrane protein</topology>
    </subcellularLocation>
</comment>
<evidence type="ECO:0000256" key="14">
    <source>
        <dbReference type="PIRSR" id="PIRSR602401-1"/>
    </source>
</evidence>
<dbReference type="FunFam" id="1.10.630.10:FF:000182">
    <property type="entry name" value="Cytochrome P450 3A4"/>
    <property type="match status" value="1"/>
</dbReference>
<evidence type="ECO:0000256" key="5">
    <source>
        <dbReference type="ARBA" id="ARBA00010617"/>
    </source>
</evidence>
<dbReference type="GO" id="GO:0004497">
    <property type="term" value="F:monooxygenase activity"/>
    <property type="evidence" value="ECO:0007669"/>
    <property type="project" value="UniProtKB-KW"/>
</dbReference>
<evidence type="ECO:0000256" key="6">
    <source>
        <dbReference type="ARBA" id="ARBA00022617"/>
    </source>
</evidence>
<dbReference type="InterPro" id="IPR036396">
    <property type="entry name" value="Cyt_P450_sf"/>
</dbReference>
<dbReference type="GO" id="GO:0016705">
    <property type="term" value="F:oxidoreductase activity, acting on paired donors, with incorporation or reduction of molecular oxygen"/>
    <property type="evidence" value="ECO:0007669"/>
    <property type="project" value="InterPro"/>
</dbReference>
<keyword evidence="8" id="KW-0256">Endoplasmic reticulum</keyword>
<evidence type="ECO:0000256" key="7">
    <source>
        <dbReference type="ARBA" id="ARBA00022723"/>
    </source>
</evidence>
<keyword evidence="7 14" id="KW-0479">Metal-binding</keyword>
<gene>
    <name evidence="16" type="ORF">GWI33_007671</name>
</gene>
<dbReference type="GO" id="GO:0020037">
    <property type="term" value="F:heme binding"/>
    <property type="evidence" value="ECO:0007669"/>
    <property type="project" value="InterPro"/>
</dbReference>
<dbReference type="CDD" id="cd11056">
    <property type="entry name" value="CYP6-like"/>
    <property type="match status" value="1"/>
</dbReference>
<dbReference type="PROSITE" id="PS00086">
    <property type="entry name" value="CYTOCHROME_P450"/>
    <property type="match status" value="1"/>
</dbReference>
<keyword evidence="10 15" id="KW-0560">Oxidoreductase</keyword>
<comment type="caution">
    <text evidence="16">The sequence shown here is derived from an EMBL/GenBank/DDBJ whole genome shotgun (WGS) entry which is preliminary data.</text>
</comment>
<evidence type="ECO:0000313" key="16">
    <source>
        <dbReference type="EMBL" id="KAF7279031.1"/>
    </source>
</evidence>
<feature type="binding site" description="axial binding residue" evidence="14">
    <location>
        <position position="442"/>
    </location>
    <ligand>
        <name>heme</name>
        <dbReference type="ChEBI" id="CHEBI:30413"/>
    </ligand>
    <ligandPart>
        <name>Fe</name>
        <dbReference type="ChEBI" id="CHEBI:18248"/>
    </ligandPart>
</feature>
<comment type="function">
    <text evidence="2">May be involved in the metabolism of insect hormones and in the breakdown of synthetic insecticides.</text>
</comment>
<dbReference type="InterPro" id="IPR050476">
    <property type="entry name" value="Insect_CytP450_Detox"/>
</dbReference>
<evidence type="ECO:0000256" key="3">
    <source>
        <dbReference type="ARBA" id="ARBA00004174"/>
    </source>
</evidence>
<dbReference type="GO" id="GO:0005506">
    <property type="term" value="F:iron ion binding"/>
    <property type="evidence" value="ECO:0007669"/>
    <property type="project" value="InterPro"/>
</dbReference>
<dbReference type="GO" id="GO:0005789">
    <property type="term" value="C:endoplasmic reticulum membrane"/>
    <property type="evidence" value="ECO:0007669"/>
    <property type="project" value="UniProtKB-SubCell"/>
</dbReference>
<keyword evidence="13" id="KW-0472">Membrane</keyword>
<keyword evidence="17" id="KW-1185">Reference proteome</keyword>
<evidence type="ECO:0000256" key="12">
    <source>
        <dbReference type="ARBA" id="ARBA00023033"/>
    </source>
</evidence>
<evidence type="ECO:0000256" key="2">
    <source>
        <dbReference type="ARBA" id="ARBA00003690"/>
    </source>
</evidence>
<evidence type="ECO:0008006" key="18">
    <source>
        <dbReference type="Google" id="ProtNLM"/>
    </source>
</evidence>
<comment type="similarity">
    <text evidence="5 15">Belongs to the cytochrome P450 family.</text>
</comment>
<evidence type="ECO:0000256" key="4">
    <source>
        <dbReference type="ARBA" id="ARBA00004406"/>
    </source>
</evidence>
<keyword evidence="11 14" id="KW-0408">Iron</keyword>
<dbReference type="PANTHER" id="PTHR24292:SF84">
    <property type="entry name" value="CYTOCHROME P450 28A5-RELATED"/>
    <property type="match status" value="1"/>
</dbReference>
<dbReference type="Pfam" id="PF00067">
    <property type="entry name" value="p450"/>
    <property type="match status" value="1"/>
</dbReference>
<dbReference type="OrthoDB" id="2789670at2759"/>
<dbReference type="InterPro" id="IPR001128">
    <property type="entry name" value="Cyt_P450"/>
</dbReference>
<dbReference type="AlphaFoldDB" id="A0A834MEN9"/>
<evidence type="ECO:0000313" key="17">
    <source>
        <dbReference type="Proteomes" id="UP000625711"/>
    </source>
</evidence>
<sequence length="500" mass="57837">MMLILVLLGIILALLWYLRRNSTWEKRGVPGPKPLPIVGNILRHFLGQKTLGQIYRQIYNKYDKYPFVGIYRATTPCLLVRDPEFVQRILVKDFKSFQNNEMHVEKDVDVLFGRNPFVLRGKEWRDTRQMLSPGYTSGRMKNLYPMITEIAKTMVNFIENHPTGTTDGIETRLLTKRFTLDNVAKAAFGIDGKCFGSYDEMSDFMQLTNTFLQPGSFQAILTQMIQIFPVITKLPFMTFTNKSTADKIISIISEVKKHRLQNNVQANDYLQFLIELGKEHKFSDVDVTAHASTFFFDGYFTSSLVLSYLLLCLAMYPEYQDKVRDEIKETLEKNNGEIPYESLHDMPWLNACLYESTRVYPIAESMMKVCTEDFEYTPTDPSYKNLTVQLKPGDVVMVPYGIMSKDPKYFVEPDKFLPERLLEKDEMSNKVFFPFGAGPRVCIGQRMGIMQIKLGAAHIVKNFQISTSPKLCQPIKYCAYNFMNEVKGGIWLRYRKINDH</sequence>
<dbReference type="SUPFAM" id="SSF48264">
    <property type="entry name" value="Cytochrome P450"/>
    <property type="match status" value="1"/>
</dbReference>
<protein>
    <recommendedName>
        <fullName evidence="18">Cytochrome P450</fullName>
    </recommendedName>
</protein>
<reference evidence="16" key="1">
    <citation type="submission" date="2020-08" db="EMBL/GenBank/DDBJ databases">
        <title>Genome sequencing and assembly of the red palm weevil Rhynchophorus ferrugineus.</title>
        <authorList>
            <person name="Dias G.B."/>
            <person name="Bergman C.M."/>
            <person name="Manee M."/>
        </authorList>
    </citation>
    <scope>NUCLEOTIDE SEQUENCE</scope>
    <source>
        <strain evidence="16">AA-2017</strain>
        <tissue evidence="16">Whole larva</tissue>
    </source>
</reference>
<evidence type="ECO:0000256" key="11">
    <source>
        <dbReference type="ARBA" id="ARBA00023004"/>
    </source>
</evidence>
<evidence type="ECO:0000256" key="8">
    <source>
        <dbReference type="ARBA" id="ARBA00022824"/>
    </source>
</evidence>
<evidence type="ECO:0000256" key="13">
    <source>
        <dbReference type="ARBA" id="ARBA00023136"/>
    </source>
</evidence>
<dbReference type="PRINTS" id="PR00385">
    <property type="entry name" value="P450"/>
</dbReference>
<evidence type="ECO:0000256" key="1">
    <source>
        <dbReference type="ARBA" id="ARBA00001971"/>
    </source>
</evidence>
<dbReference type="Gene3D" id="1.10.630.10">
    <property type="entry name" value="Cytochrome P450"/>
    <property type="match status" value="1"/>
</dbReference>
<dbReference type="PRINTS" id="PR00463">
    <property type="entry name" value="EP450I"/>
</dbReference>
<dbReference type="EMBL" id="JAACXV010000377">
    <property type="protein sequence ID" value="KAF7279031.1"/>
    <property type="molecule type" value="Genomic_DNA"/>
</dbReference>
<dbReference type="InterPro" id="IPR002401">
    <property type="entry name" value="Cyt_P450_E_grp-I"/>
</dbReference>